<gene>
    <name evidence="2" type="ORF">DEH80_06135</name>
</gene>
<dbReference type="SMART" id="SM00710">
    <property type="entry name" value="PbH1"/>
    <property type="match status" value="14"/>
</dbReference>
<evidence type="ECO:0000313" key="2">
    <source>
        <dbReference type="EMBL" id="PWN56414.1"/>
    </source>
</evidence>
<evidence type="ECO:0000313" key="3">
    <source>
        <dbReference type="Proteomes" id="UP000251800"/>
    </source>
</evidence>
<reference evidence="2 3" key="1">
    <citation type="submission" date="2018-05" db="EMBL/GenBank/DDBJ databases">
        <title>Abyssibacter profundi OUC007T gen. nov., sp. nov, a marine bacterium isolated from seawater of the Mariana Trench.</title>
        <authorList>
            <person name="Zhou S."/>
        </authorList>
    </citation>
    <scope>NUCLEOTIDE SEQUENCE [LARGE SCALE GENOMIC DNA]</scope>
    <source>
        <strain evidence="2 3">OUC007</strain>
    </source>
</reference>
<dbReference type="PANTHER" id="PTHR11319:SF35">
    <property type="entry name" value="OUTER MEMBRANE PROTEIN PMPC-RELATED"/>
    <property type="match status" value="1"/>
</dbReference>
<dbReference type="InterPro" id="IPR006626">
    <property type="entry name" value="PbH1"/>
</dbReference>
<accession>A0A363ULY5</accession>
<evidence type="ECO:0000256" key="1">
    <source>
        <dbReference type="SAM" id="SignalP"/>
    </source>
</evidence>
<dbReference type="InterPro" id="IPR011050">
    <property type="entry name" value="Pectin_lyase_fold/virulence"/>
</dbReference>
<dbReference type="EMBL" id="QEQK01000005">
    <property type="protein sequence ID" value="PWN56414.1"/>
    <property type="molecule type" value="Genomic_DNA"/>
</dbReference>
<protein>
    <recommendedName>
        <fullName evidence="4">Right handed beta helix domain-containing protein</fullName>
    </recommendedName>
</protein>
<sequence length="1165" mass="111841">MAGRLACVGLGLMIPLGAATATDYVVDSEADNTDTDGVITLREAVLAANTDTAVGDAPAGEADGDTITFDGGDPLLGGGVATITLGSPLAVTDDVSIDGELDAITGTTITISGGDATQLFAVDTAASVGSEAAVTFSNATLTEAVAESGAALDIAAGATVTLTAVTVSESETTGADAGDGGAVLNNGTLTIVDGAFTNNAASGLAGSGGALLSNGQLTVTGTTFTGNTANRAGGAVELGGSSTSTFSGVTMSDNSHVAPNPGNGGALHVSGAGDVTLTGGTYSNNTAGSEGGALWNSMGTMTIDGAASFTANTAAGNDADNGGGALFNNGGTLNVEGATIDGNSATGDAGSGGGLFNNGGVLTVASSTVSNNTAARAGGGLEDRAVETATTVNLSAVDFTGNSVTGIDDGMGTMTAGNGGAVHISGNGSFTASGGTVSGNTAFAEGGGFWNGSGTMTLIGVTVDGNAAEGDDATNGGGGLFNEGGVISMDDATVISNNTALGTAGSGGGIFNNDGRIVAVGTTITGNTANRAGGGIEDKILNSTPSADMPSVRLTAVTLDGNGAGTDNTGAVLATANPGNGGGLHITGPGYVLVSNGTVSGNFAALEGGGLWNNTAPSTIGVSGTVFDGNIANGVTSDSVAVAGGGALFNKGGVMAVSNATITNNMAAGDPGGSGGGILNQGGQLAVTATTFTGNTAVRAGGALEDRSVEGESTVNLLDVTMDANAVGPTPGNGGAVHVTGENSTVTIDRSQVSNNTAANEGGGLWNFDNSVMQVYNSTVFANEASGTDGGGLFNRPNANTTLLNVTVASNSAAGNGGGVFVSDTSTVAATNTLIGDNSAMAGADVFGTVDGGGYNLVEDTSDATINGPSNITGQDPALDSEGLQANGGPTQTVALQGASPAIDAALASVCVGPQINGFDQRGVTDIRPFDGDGDGTADCDIGAFELNNAPIMAVTATANTDVSVQADATGVVALGYSLTNQSDETVTYTGFSGSLGGTGDFDTIAAASIVLDANGDGVVDDGETTIAGSVSFDDNAGTFTASFDTARSLDPAAGESLIVTVDFGTSTALLGTQMLAGGGLMLIGLAGLGGLSRRQQGLIAAIATAAALAGCGNSSSNFAPEQPPAMLTYSVTLTAVAAIGNESGSPADIAGLPLAGPVITVDNR</sequence>
<keyword evidence="1" id="KW-0732">Signal</keyword>
<dbReference type="Proteomes" id="UP000251800">
    <property type="component" value="Unassembled WGS sequence"/>
</dbReference>
<feature type="chain" id="PRO_5016695283" description="Right handed beta helix domain-containing protein" evidence="1">
    <location>
        <begin position="22"/>
        <end position="1165"/>
    </location>
</feature>
<proteinExistence type="predicted"/>
<dbReference type="AlphaFoldDB" id="A0A363ULY5"/>
<comment type="caution">
    <text evidence="2">The sequence shown here is derived from an EMBL/GenBank/DDBJ whole genome shotgun (WGS) entry which is preliminary data.</text>
</comment>
<dbReference type="SUPFAM" id="SSF51126">
    <property type="entry name" value="Pectin lyase-like"/>
    <property type="match status" value="3"/>
</dbReference>
<dbReference type="NCBIfam" id="NF041518">
    <property type="entry name" value="choice_anch_Q"/>
    <property type="match status" value="1"/>
</dbReference>
<dbReference type="PANTHER" id="PTHR11319">
    <property type="entry name" value="G PROTEIN-COUPLED RECEPTOR-RELATED"/>
    <property type="match status" value="1"/>
</dbReference>
<organism evidence="2 3">
    <name type="scientific">Abyssibacter profundi</name>
    <dbReference type="NCBI Taxonomy" id="2182787"/>
    <lineage>
        <taxon>Bacteria</taxon>
        <taxon>Pseudomonadati</taxon>
        <taxon>Pseudomonadota</taxon>
        <taxon>Gammaproteobacteria</taxon>
        <taxon>Chromatiales</taxon>
        <taxon>Oceanococcaceae</taxon>
        <taxon>Abyssibacter</taxon>
    </lineage>
</organism>
<evidence type="ECO:0008006" key="4">
    <source>
        <dbReference type="Google" id="ProtNLM"/>
    </source>
</evidence>
<keyword evidence="3" id="KW-1185">Reference proteome</keyword>
<feature type="signal peptide" evidence="1">
    <location>
        <begin position="1"/>
        <end position="21"/>
    </location>
</feature>
<name>A0A363ULY5_9GAMM</name>
<dbReference type="InterPro" id="IPR059226">
    <property type="entry name" value="Choice_anch_Q_dom"/>
</dbReference>